<gene>
    <name evidence="5" type="ORF">EV210_108108</name>
</gene>
<sequence length="74" mass="8468">MAKLEVQEEVLLLLKMQRHDFINHLQVIHAMIQLGKMDKALIYIEELSKDPNRLVTEELTVKAEELTGQLKAGA</sequence>
<dbReference type="Proteomes" id="UP000295063">
    <property type="component" value="Unassembled WGS sequence"/>
</dbReference>
<dbReference type="Pfam" id="PF14689">
    <property type="entry name" value="SPOB_a"/>
    <property type="match status" value="1"/>
</dbReference>
<dbReference type="SUPFAM" id="SSF55890">
    <property type="entry name" value="Sporulation response regulatory protein Spo0B"/>
    <property type="match status" value="1"/>
</dbReference>
<keyword evidence="1" id="KW-0597">Phosphoprotein</keyword>
<evidence type="ECO:0000259" key="4">
    <source>
        <dbReference type="Pfam" id="PF14689"/>
    </source>
</evidence>
<dbReference type="EMBL" id="SLUI01000008">
    <property type="protein sequence ID" value="TCL36468.1"/>
    <property type="molecule type" value="Genomic_DNA"/>
</dbReference>
<organism evidence="5 6">
    <name type="scientific">Anaerospora hongkongensis</name>
    <dbReference type="NCBI Taxonomy" id="244830"/>
    <lineage>
        <taxon>Bacteria</taxon>
        <taxon>Bacillati</taxon>
        <taxon>Bacillota</taxon>
        <taxon>Negativicutes</taxon>
        <taxon>Selenomonadales</taxon>
        <taxon>Sporomusaceae</taxon>
        <taxon>Anaerospora</taxon>
    </lineage>
</organism>
<proteinExistence type="predicted"/>
<name>A0A4R1PYK4_9FIRM</name>
<evidence type="ECO:0000313" key="6">
    <source>
        <dbReference type="Proteomes" id="UP000295063"/>
    </source>
</evidence>
<dbReference type="InterPro" id="IPR039506">
    <property type="entry name" value="SPOB_a"/>
</dbReference>
<evidence type="ECO:0000256" key="1">
    <source>
        <dbReference type="ARBA" id="ARBA00022553"/>
    </source>
</evidence>
<protein>
    <submittedName>
        <fullName evidence="5">Sensor kinase SpoOB-type protein</fullName>
    </submittedName>
</protein>
<dbReference type="Gene3D" id="1.10.287.130">
    <property type="match status" value="1"/>
</dbReference>
<dbReference type="OrthoDB" id="1634477at2"/>
<evidence type="ECO:0000256" key="2">
    <source>
        <dbReference type="ARBA" id="ARBA00022679"/>
    </source>
</evidence>
<keyword evidence="3 5" id="KW-0418">Kinase</keyword>
<accession>A0A4R1PYK4</accession>
<comment type="caution">
    <text evidence="5">The sequence shown here is derived from an EMBL/GenBank/DDBJ whole genome shotgun (WGS) entry which is preliminary data.</text>
</comment>
<dbReference type="RefSeq" id="WP_132081154.1">
    <property type="nucleotide sequence ID" value="NZ_DAIMLW010000454.1"/>
</dbReference>
<keyword evidence="6" id="KW-1185">Reference proteome</keyword>
<dbReference type="InterPro" id="IPR016120">
    <property type="entry name" value="Sig_transdc_His_kin_SpoOB"/>
</dbReference>
<dbReference type="AlphaFoldDB" id="A0A4R1PYK4"/>
<evidence type="ECO:0000313" key="5">
    <source>
        <dbReference type="EMBL" id="TCL36468.1"/>
    </source>
</evidence>
<evidence type="ECO:0000256" key="3">
    <source>
        <dbReference type="ARBA" id="ARBA00022777"/>
    </source>
</evidence>
<dbReference type="GO" id="GO:0000155">
    <property type="term" value="F:phosphorelay sensor kinase activity"/>
    <property type="evidence" value="ECO:0007669"/>
    <property type="project" value="InterPro"/>
</dbReference>
<keyword evidence="2" id="KW-0808">Transferase</keyword>
<reference evidence="5 6" key="1">
    <citation type="submission" date="2019-03" db="EMBL/GenBank/DDBJ databases">
        <title>Genomic Encyclopedia of Type Strains, Phase IV (KMG-IV): sequencing the most valuable type-strain genomes for metagenomic binning, comparative biology and taxonomic classification.</title>
        <authorList>
            <person name="Goeker M."/>
        </authorList>
    </citation>
    <scope>NUCLEOTIDE SEQUENCE [LARGE SCALE GENOMIC DNA]</scope>
    <source>
        <strain evidence="5 6">DSM 15969</strain>
    </source>
</reference>
<feature type="domain" description="SpoOB alpha-helical" evidence="4">
    <location>
        <begin position="7"/>
        <end position="52"/>
    </location>
</feature>